<dbReference type="Pfam" id="PF11202">
    <property type="entry name" value="StiP"/>
    <property type="match status" value="1"/>
</dbReference>
<dbReference type="AlphaFoldDB" id="A0A9X2NIC0"/>
<dbReference type="SUPFAM" id="SSF53271">
    <property type="entry name" value="PRTase-like"/>
    <property type="match status" value="1"/>
</dbReference>
<comment type="caution">
    <text evidence="2">The sequence shown here is derived from an EMBL/GenBank/DDBJ whole genome shotgun (WGS) entry which is preliminary data.</text>
</comment>
<dbReference type="InterPro" id="IPR029057">
    <property type="entry name" value="PRTase-like"/>
</dbReference>
<protein>
    <recommendedName>
        <fullName evidence="1">Cysteine protease StiP N-terminal domain-containing protein</fullName>
    </recommendedName>
</protein>
<dbReference type="RefSeq" id="WP_257923773.1">
    <property type="nucleotide sequence ID" value="NZ_JAMXQV010000018.1"/>
</dbReference>
<evidence type="ECO:0000259" key="1">
    <source>
        <dbReference type="Pfam" id="PF11202"/>
    </source>
</evidence>
<dbReference type="EMBL" id="JAMXQV010000018">
    <property type="protein sequence ID" value="MCR6487204.1"/>
    <property type="molecule type" value="Genomic_DNA"/>
</dbReference>
<dbReference type="InterPro" id="IPR011215">
    <property type="entry name" value="StiP_N"/>
</dbReference>
<evidence type="ECO:0000313" key="2">
    <source>
        <dbReference type="EMBL" id="MCR6487204.1"/>
    </source>
</evidence>
<proteinExistence type="predicted"/>
<keyword evidence="3" id="KW-1185">Reference proteome</keyword>
<reference evidence="2" key="1">
    <citation type="submission" date="2022-06" db="EMBL/GenBank/DDBJ databases">
        <title>Amycolatopsis iheyaensis sp. nov., a new species of the genus Amycolatopsis isolated from soil in Iheya island, Japan.</title>
        <authorList>
            <person name="Ngamcharungchit C."/>
            <person name="Kanto H."/>
            <person name="Take A."/>
            <person name="Intra B."/>
            <person name="Matsumoto A."/>
            <person name="Panbangred W."/>
            <person name="Inahashi Y."/>
        </authorList>
    </citation>
    <scope>NUCLEOTIDE SEQUENCE</scope>
    <source>
        <strain evidence="2">OK19-0408</strain>
    </source>
</reference>
<feature type="domain" description="Cysteine protease StiP N-terminal" evidence="1">
    <location>
        <begin position="14"/>
        <end position="180"/>
    </location>
</feature>
<organism evidence="2 3">
    <name type="scientific">Amycolatopsis iheyensis</name>
    <dbReference type="NCBI Taxonomy" id="2945988"/>
    <lineage>
        <taxon>Bacteria</taxon>
        <taxon>Bacillati</taxon>
        <taxon>Actinomycetota</taxon>
        <taxon>Actinomycetes</taxon>
        <taxon>Pseudonocardiales</taxon>
        <taxon>Pseudonocardiaceae</taxon>
        <taxon>Amycolatopsis</taxon>
    </lineage>
</organism>
<dbReference type="Proteomes" id="UP001144096">
    <property type="component" value="Unassembled WGS sequence"/>
</dbReference>
<accession>A0A9X2NIC0</accession>
<evidence type="ECO:0000313" key="3">
    <source>
        <dbReference type="Proteomes" id="UP001144096"/>
    </source>
</evidence>
<sequence length="315" mass="34262">MTTADLTASTSSFLIVAGEPEYAEELAGERAADLRLLPTFRKLLAAPQEQLGVAVDQLVTRILRLPPPIGVLSLARGGIPIGTLLVRMAARLGIPAEHGVLGWVRGETGPLNEDFLPGECGSLVLVDGWTGTGDSIREVHERWTGGAMLTAALSDPAGVCDIAGTNEDVLCPHAMMHSVLNEGLGRVRRHTSGLLVAPRDDRYADGLLEEYHFGLLEQARRATSRVRAFSSRLQHEHADRSRSRIGINECWRASVRGELGELVVNPRFREELDVALLVDRQRGPVRERDLGALRCACSIRTAPSPRMAMRSSPHP</sequence>
<gene>
    <name evidence="2" type="ORF">M8542_30680</name>
</gene>
<name>A0A9X2NIC0_9PSEU</name>